<accession>A0ABN9VUN1</accession>
<comment type="caution">
    <text evidence="1">The sequence shown here is derived from an EMBL/GenBank/DDBJ whole genome shotgun (WGS) entry which is preliminary data.</text>
</comment>
<dbReference type="Proteomes" id="UP001189429">
    <property type="component" value="Unassembled WGS sequence"/>
</dbReference>
<proteinExistence type="predicted"/>
<evidence type="ECO:0000313" key="2">
    <source>
        <dbReference type="Proteomes" id="UP001189429"/>
    </source>
</evidence>
<reference evidence="1" key="1">
    <citation type="submission" date="2023-10" db="EMBL/GenBank/DDBJ databases">
        <authorList>
            <person name="Chen Y."/>
            <person name="Shah S."/>
            <person name="Dougan E. K."/>
            <person name="Thang M."/>
            <person name="Chan C."/>
        </authorList>
    </citation>
    <scope>NUCLEOTIDE SEQUENCE [LARGE SCALE GENOMIC DNA]</scope>
</reference>
<organism evidence="1 2">
    <name type="scientific">Prorocentrum cordatum</name>
    <dbReference type="NCBI Taxonomy" id="2364126"/>
    <lineage>
        <taxon>Eukaryota</taxon>
        <taxon>Sar</taxon>
        <taxon>Alveolata</taxon>
        <taxon>Dinophyceae</taxon>
        <taxon>Prorocentrales</taxon>
        <taxon>Prorocentraceae</taxon>
        <taxon>Prorocentrum</taxon>
    </lineage>
</organism>
<name>A0ABN9VUN1_9DINO</name>
<evidence type="ECO:0000313" key="1">
    <source>
        <dbReference type="EMBL" id="CAK0877266.1"/>
    </source>
</evidence>
<protein>
    <submittedName>
        <fullName evidence="1">Uncharacterized protein</fullName>
    </submittedName>
</protein>
<keyword evidence="2" id="KW-1185">Reference proteome</keyword>
<sequence length="217" mass="23566">MALRDGAPYLEFEESRGDMAAVATDVMHLLGQALGQRAPGQREEVEHKGQGVSVTHRVGWHVEEGALQALTATASIAFTPSDGQRHVLGRTRLQATPAGHVLVMPPPCSASSSMLEVVEAGVPGRDALRLLQEVLKRVVDGKSLDESFKQWAVTMREVGGKLQEQVASGLGKNKAERDALATIIVDRVFTLDLRVYLEPLDSLHSTIFEFERAAGKY</sequence>
<feature type="non-terminal residue" evidence="1">
    <location>
        <position position="217"/>
    </location>
</feature>
<gene>
    <name evidence="1" type="ORF">PCOR1329_LOCUS61376</name>
</gene>
<dbReference type="EMBL" id="CAUYUJ010017721">
    <property type="protein sequence ID" value="CAK0877266.1"/>
    <property type="molecule type" value="Genomic_DNA"/>
</dbReference>